<feature type="transmembrane region" description="Helical" evidence="6">
    <location>
        <begin position="66"/>
        <end position="91"/>
    </location>
</feature>
<dbReference type="Pfam" id="PF01284">
    <property type="entry name" value="MARVEL"/>
    <property type="match status" value="1"/>
</dbReference>
<dbReference type="KEGG" id="hazt:108676584"/>
<keyword evidence="2 5" id="KW-0812">Transmembrane</keyword>
<feature type="transmembrane region" description="Helical" evidence="6">
    <location>
        <begin position="35"/>
        <end position="54"/>
    </location>
</feature>
<evidence type="ECO:0000256" key="3">
    <source>
        <dbReference type="ARBA" id="ARBA00022989"/>
    </source>
</evidence>
<dbReference type="PROSITE" id="PS51225">
    <property type="entry name" value="MARVEL"/>
    <property type="match status" value="1"/>
</dbReference>
<evidence type="ECO:0000313" key="9">
    <source>
        <dbReference type="RefSeq" id="XP_018020172.1"/>
    </source>
</evidence>
<evidence type="ECO:0000256" key="1">
    <source>
        <dbReference type="ARBA" id="ARBA00004141"/>
    </source>
</evidence>
<name>A0A8B7P2C9_HYAAZ</name>
<dbReference type="GO" id="GO:0016020">
    <property type="term" value="C:membrane"/>
    <property type="evidence" value="ECO:0007669"/>
    <property type="project" value="UniProtKB-SubCell"/>
</dbReference>
<sequence>MSAQVTVHRMTTTTTTTAVLLNIGYLKTLPGILKLFQIVLGIVAVAITGHYIKWDSSYYESMVPELFFLLVATTCLITTTLLLLSCLCSIATASIIPKTLFETLYHIVASLLYLSAGLCFIIYLNSEQNRRYVTNYGPKTAAAAIGLVNTALYFLACFYSVRSYRRG</sequence>
<dbReference type="PANTHER" id="PTHR22776:SF92">
    <property type="entry name" value="LD04844P"/>
    <property type="match status" value="1"/>
</dbReference>
<dbReference type="AlphaFoldDB" id="A0A8B7P2C9"/>
<dbReference type="Proteomes" id="UP000694843">
    <property type="component" value="Unplaced"/>
</dbReference>
<dbReference type="OrthoDB" id="6481667at2759"/>
<dbReference type="GeneID" id="108676584"/>
<proteinExistence type="predicted"/>
<organism evidence="8 9">
    <name type="scientific">Hyalella azteca</name>
    <name type="common">Amphipod</name>
    <dbReference type="NCBI Taxonomy" id="294128"/>
    <lineage>
        <taxon>Eukaryota</taxon>
        <taxon>Metazoa</taxon>
        <taxon>Ecdysozoa</taxon>
        <taxon>Arthropoda</taxon>
        <taxon>Crustacea</taxon>
        <taxon>Multicrustacea</taxon>
        <taxon>Malacostraca</taxon>
        <taxon>Eumalacostraca</taxon>
        <taxon>Peracarida</taxon>
        <taxon>Amphipoda</taxon>
        <taxon>Senticaudata</taxon>
        <taxon>Talitrida</taxon>
        <taxon>Talitroidea</taxon>
        <taxon>Hyalellidae</taxon>
        <taxon>Hyalella</taxon>
    </lineage>
</organism>
<evidence type="ECO:0000256" key="5">
    <source>
        <dbReference type="PROSITE-ProRule" id="PRU00581"/>
    </source>
</evidence>
<feature type="transmembrane region" description="Helical" evidence="6">
    <location>
        <begin position="103"/>
        <end position="123"/>
    </location>
</feature>
<dbReference type="InterPro" id="IPR050578">
    <property type="entry name" value="MARVEL-CKLF_proteins"/>
</dbReference>
<feature type="transmembrane region" description="Helical" evidence="6">
    <location>
        <begin position="143"/>
        <end position="161"/>
    </location>
</feature>
<evidence type="ECO:0000256" key="2">
    <source>
        <dbReference type="ARBA" id="ARBA00022692"/>
    </source>
</evidence>
<keyword evidence="3 6" id="KW-1133">Transmembrane helix</keyword>
<accession>A0A8B7P2C9</accession>
<evidence type="ECO:0000256" key="6">
    <source>
        <dbReference type="SAM" id="Phobius"/>
    </source>
</evidence>
<dbReference type="PANTHER" id="PTHR22776">
    <property type="entry name" value="MARVEL-CONTAINING POTENTIAL LIPID RAFT-ASSOCIATED PROTEIN"/>
    <property type="match status" value="1"/>
</dbReference>
<comment type="subcellular location">
    <subcellularLocation>
        <location evidence="1">Membrane</location>
        <topology evidence="1">Multi-pass membrane protein</topology>
    </subcellularLocation>
</comment>
<evidence type="ECO:0000259" key="7">
    <source>
        <dbReference type="PROSITE" id="PS51225"/>
    </source>
</evidence>
<evidence type="ECO:0000313" key="8">
    <source>
        <dbReference type="Proteomes" id="UP000694843"/>
    </source>
</evidence>
<dbReference type="InterPro" id="IPR008253">
    <property type="entry name" value="Marvel"/>
</dbReference>
<reference evidence="9" key="1">
    <citation type="submission" date="2025-08" db="UniProtKB">
        <authorList>
            <consortium name="RefSeq"/>
        </authorList>
    </citation>
    <scope>IDENTIFICATION</scope>
</reference>
<protein>
    <submittedName>
        <fullName evidence="9">Uncharacterized protein LOC108676584</fullName>
    </submittedName>
</protein>
<dbReference type="OMA" id="RDVKHDG"/>
<feature type="domain" description="MARVEL" evidence="7">
    <location>
        <begin position="25"/>
        <end position="165"/>
    </location>
</feature>
<keyword evidence="8" id="KW-1185">Reference proteome</keyword>
<gene>
    <name evidence="9" type="primary">LOC108676584</name>
</gene>
<dbReference type="RefSeq" id="XP_018020172.1">
    <property type="nucleotide sequence ID" value="XM_018164683.2"/>
</dbReference>
<keyword evidence="4 5" id="KW-0472">Membrane</keyword>
<evidence type="ECO:0000256" key="4">
    <source>
        <dbReference type="ARBA" id="ARBA00023136"/>
    </source>
</evidence>